<evidence type="ECO:0000256" key="9">
    <source>
        <dbReference type="ARBA" id="ARBA00023136"/>
    </source>
</evidence>
<dbReference type="PROSITE" id="PS50110">
    <property type="entry name" value="RESPONSE_REGULATORY"/>
    <property type="match status" value="1"/>
</dbReference>
<dbReference type="SUPFAM" id="SSF47226">
    <property type="entry name" value="Histidine-containing phosphotransfer domain, HPT domain"/>
    <property type="match status" value="1"/>
</dbReference>
<evidence type="ECO:0000313" key="14">
    <source>
        <dbReference type="EMBL" id="MBW4661282.1"/>
    </source>
</evidence>
<dbReference type="GO" id="GO:0005886">
    <property type="term" value="C:plasma membrane"/>
    <property type="evidence" value="ECO:0007669"/>
    <property type="project" value="UniProtKB-SubCell"/>
</dbReference>
<evidence type="ECO:0000256" key="7">
    <source>
        <dbReference type="ARBA" id="ARBA00022989"/>
    </source>
</evidence>
<keyword evidence="5" id="KW-0547">Nucleotide-binding</keyword>
<dbReference type="GO" id="GO:0005524">
    <property type="term" value="F:ATP binding"/>
    <property type="evidence" value="ECO:0007669"/>
    <property type="project" value="UniProtKB-KW"/>
</dbReference>
<keyword evidence="4" id="KW-0812">Transmembrane</keyword>
<evidence type="ECO:0000256" key="6">
    <source>
        <dbReference type="ARBA" id="ARBA00022840"/>
    </source>
</evidence>
<evidence type="ECO:0000256" key="2">
    <source>
        <dbReference type="ARBA" id="ARBA00022475"/>
    </source>
</evidence>
<reference evidence="14" key="2">
    <citation type="journal article" date="2022" name="Microbiol. Resour. Announc.">
        <title>Metagenome Sequencing to Explore Phylogenomics of Terrestrial Cyanobacteria.</title>
        <authorList>
            <person name="Ward R.D."/>
            <person name="Stajich J.E."/>
            <person name="Johansen J.R."/>
            <person name="Huntemann M."/>
            <person name="Clum A."/>
            <person name="Foster B."/>
            <person name="Foster B."/>
            <person name="Roux S."/>
            <person name="Palaniappan K."/>
            <person name="Varghese N."/>
            <person name="Mukherjee S."/>
            <person name="Reddy T.B.K."/>
            <person name="Daum C."/>
            <person name="Copeland A."/>
            <person name="Chen I.A."/>
            <person name="Ivanova N.N."/>
            <person name="Kyrpides N.C."/>
            <person name="Shapiro N."/>
            <person name="Eloe-Fadrosh E.A."/>
            <person name="Pietrasiak N."/>
        </authorList>
    </citation>
    <scope>NUCLEOTIDE SEQUENCE</scope>
    <source>
        <strain evidence="14">UHER 2000/2452</strain>
    </source>
</reference>
<dbReference type="EMBL" id="JAHHHD010000033">
    <property type="protein sequence ID" value="MBW4661282.1"/>
    <property type="molecule type" value="Genomic_DNA"/>
</dbReference>
<dbReference type="PROSITE" id="PS50894">
    <property type="entry name" value="HPT"/>
    <property type="match status" value="1"/>
</dbReference>
<proteinExistence type="predicted"/>
<dbReference type="SMART" id="SM00073">
    <property type="entry name" value="HPT"/>
    <property type="match status" value="1"/>
</dbReference>
<organism evidence="14 15">
    <name type="scientific">Drouetiella hepatica Uher 2000/2452</name>
    <dbReference type="NCBI Taxonomy" id="904376"/>
    <lineage>
        <taxon>Bacteria</taxon>
        <taxon>Bacillati</taxon>
        <taxon>Cyanobacteriota</taxon>
        <taxon>Cyanophyceae</taxon>
        <taxon>Oculatellales</taxon>
        <taxon>Oculatellaceae</taxon>
        <taxon>Drouetiella</taxon>
    </lineage>
</organism>
<dbReference type="AlphaFoldDB" id="A0A951UP95"/>
<comment type="subcellular location">
    <subcellularLocation>
        <location evidence="1">Cell membrane</location>
        <topology evidence="1">Multi-pass membrane protein</topology>
    </subcellularLocation>
</comment>
<gene>
    <name evidence="14" type="ORF">KME15_21625</name>
</gene>
<evidence type="ECO:0000256" key="4">
    <source>
        <dbReference type="ARBA" id="ARBA00022692"/>
    </source>
</evidence>
<dbReference type="SMART" id="SM00448">
    <property type="entry name" value="REC"/>
    <property type="match status" value="1"/>
</dbReference>
<evidence type="ECO:0000256" key="10">
    <source>
        <dbReference type="PROSITE-ProRule" id="PRU00110"/>
    </source>
</evidence>
<evidence type="ECO:0000259" key="13">
    <source>
        <dbReference type="PROSITE" id="PS50894"/>
    </source>
</evidence>
<feature type="domain" description="HPt" evidence="13">
    <location>
        <begin position="219"/>
        <end position="312"/>
    </location>
</feature>
<dbReference type="SUPFAM" id="SSF52172">
    <property type="entry name" value="CheY-like"/>
    <property type="match status" value="1"/>
</dbReference>
<feature type="modified residue" description="4-aspartylphosphate" evidence="11">
    <location>
        <position position="73"/>
    </location>
</feature>
<evidence type="ECO:0000256" key="11">
    <source>
        <dbReference type="PROSITE-ProRule" id="PRU00169"/>
    </source>
</evidence>
<protein>
    <submittedName>
        <fullName evidence="14">Response regulator</fullName>
    </submittedName>
</protein>
<evidence type="ECO:0000256" key="5">
    <source>
        <dbReference type="ARBA" id="ARBA00022741"/>
    </source>
</evidence>
<keyword evidence="6" id="KW-0067">ATP-binding</keyword>
<evidence type="ECO:0000259" key="12">
    <source>
        <dbReference type="PROSITE" id="PS50110"/>
    </source>
</evidence>
<keyword evidence="2" id="KW-1003">Cell membrane</keyword>
<dbReference type="Pfam" id="PF00072">
    <property type="entry name" value="Response_reg"/>
    <property type="match status" value="1"/>
</dbReference>
<dbReference type="Gene3D" id="1.20.120.160">
    <property type="entry name" value="HPT domain"/>
    <property type="match status" value="1"/>
</dbReference>
<keyword evidence="7" id="KW-1133">Transmembrane helix</keyword>
<dbReference type="Gene3D" id="3.40.50.2300">
    <property type="match status" value="1"/>
</dbReference>
<feature type="domain" description="Response regulatory" evidence="12">
    <location>
        <begin position="23"/>
        <end position="145"/>
    </location>
</feature>
<evidence type="ECO:0000313" key="15">
    <source>
        <dbReference type="Proteomes" id="UP000757435"/>
    </source>
</evidence>
<dbReference type="Proteomes" id="UP000757435">
    <property type="component" value="Unassembled WGS sequence"/>
</dbReference>
<dbReference type="InterPro" id="IPR036641">
    <property type="entry name" value="HPT_dom_sf"/>
</dbReference>
<evidence type="ECO:0000256" key="1">
    <source>
        <dbReference type="ARBA" id="ARBA00004651"/>
    </source>
</evidence>
<dbReference type="InterPro" id="IPR001789">
    <property type="entry name" value="Sig_transdc_resp-reg_receiver"/>
</dbReference>
<keyword evidence="8" id="KW-0902">Two-component regulatory system</keyword>
<sequence length="317" mass="35156">MTYLRQRTQNPAPLSAIELSPLKILLVEDNLTNQKVALKQLQTLGYQAEAVLDGQKAVEAITQLAAYELVLMDCQMPVMDGYEATQAIRDWESQALEPKNRIIIIAMTASDLPQDRERSIAAGMDDFVSKPVRRDALADVLQRWSQLLLANQAETGTLPQTSVTQVAVTQAGELGADASDLGFLQAPAPEHLDLEHLDLEHLDLEHLDLEHLHLLSDNSPEFELELLQLFVTDCTAQLEQLHQAIATQNLCLVNQTAHHIKGASANVGAKVMQFAADQIETWAYRKHLDSTDPLLDQLSSSLHHIKEFVDRHSSGVL</sequence>
<dbReference type="InterPro" id="IPR011006">
    <property type="entry name" value="CheY-like_superfamily"/>
</dbReference>
<keyword evidence="3 11" id="KW-0597">Phosphoprotein</keyword>
<dbReference type="PANTHER" id="PTHR45339">
    <property type="entry name" value="HYBRID SIGNAL TRANSDUCTION HISTIDINE KINASE J"/>
    <property type="match status" value="1"/>
</dbReference>
<dbReference type="GO" id="GO:0000160">
    <property type="term" value="P:phosphorelay signal transduction system"/>
    <property type="evidence" value="ECO:0007669"/>
    <property type="project" value="UniProtKB-KW"/>
</dbReference>
<dbReference type="Pfam" id="PF01627">
    <property type="entry name" value="Hpt"/>
    <property type="match status" value="1"/>
</dbReference>
<comment type="caution">
    <text evidence="14">The sequence shown here is derived from an EMBL/GenBank/DDBJ whole genome shotgun (WGS) entry which is preliminary data.</text>
</comment>
<keyword evidence="9" id="KW-0472">Membrane</keyword>
<evidence type="ECO:0000256" key="3">
    <source>
        <dbReference type="ARBA" id="ARBA00022553"/>
    </source>
</evidence>
<accession>A0A951UP95</accession>
<dbReference type="CDD" id="cd00088">
    <property type="entry name" value="HPT"/>
    <property type="match status" value="1"/>
</dbReference>
<name>A0A951UP95_9CYAN</name>
<dbReference type="CDD" id="cd17546">
    <property type="entry name" value="REC_hyHK_CKI1_RcsC-like"/>
    <property type="match status" value="1"/>
</dbReference>
<evidence type="ECO:0000256" key="8">
    <source>
        <dbReference type="ARBA" id="ARBA00023012"/>
    </source>
</evidence>
<dbReference type="PANTHER" id="PTHR45339:SF1">
    <property type="entry name" value="HYBRID SIGNAL TRANSDUCTION HISTIDINE KINASE J"/>
    <property type="match status" value="1"/>
</dbReference>
<reference evidence="14" key="1">
    <citation type="submission" date="2021-05" db="EMBL/GenBank/DDBJ databases">
        <authorList>
            <person name="Pietrasiak N."/>
            <person name="Ward R."/>
            <person name="Stajich J.E."/>
            <person name="Kurbessoian T."/>
        </authorList>
    </citation>
    <scope>NUCLEOTIDE SEQUENCE</scope>
    <source>
        <strain evidence="14">UHER 2000/2452</strain>
    </source>
</reference>
<dbReference type="InterPro" id="IPR008207">
    <property type="entry name" value="Sig_transdc_His_kin_Hpt_dom"/>
</dbReference>
<feature type="modified residue" description="Phosphohistidine" evidence="10">
    <location>
        <position position="258"/>
    </location>
</feature>